<reference evidence="2 3" key="1">
    <citation type="submission" date="2023-07" db="EMBL/GenBank/DDBJ databases">
        <title>Comparative genomics of wheat-associated soil bacteria to identify genetic determinants of phenazine resistance.</title>
        <authorList>
            <person name="Mouncey N."/>
        </authorList>
    </citation>
    <scope>NUCLEOTIDE SEQUENCE [LARGE SCALE GENOMIC DNA]</scope>
    <source>
        <strain evidence="2 3">W4I19-2</strain>
    </source>
</reference>
<comment type="caution">
    <text evidence="2">The sequence shown here is derived from an EMBL/GenBank/DDBJ whole genome shotgun (WGS) entry which is preliminary data.</text>
</comment>
<feature type="compositionally biased region" description="Basic and acidic residues" evidence="1">
    <location>
        <begin position="211"/>
        <end position="222"/>
    </location>
</feature>
<evidence type="ECO:0000256" key="1">
    <source>
        <dbReference type="SAM" id="MobiDB-lite"/>
    </source>
</evidence>
<feature type="compositionally biased region" description="Low complexity" evidence="1">
    <location>
        <begin position="12"/>
        <end position="33"/>
    </location>
</feature>
<evidence type="ECO:0000313" key="2">
    <source>
        <dbReference type="EMBL" id="MDQ0687028.1"/>
    </source>
</evidence>
<evidence type="ECO:0000313" key="3">
    <source>
        <dbReference type="Proteomes" id="UP001243364"/>
    </source>
</evidence>
<gene>
    <name evidence="2" type="ORF">QFZ56_005991</name>
</gene>
<evidence type="ECO:0008006" key="4">
    <source>
        <dbReference type="Google" id="ProtNLM"/>
    </source>
</evidence>
<accession>A0ABU0QB60</accession>
<feature type="compositionally biased region" description="Low complexity" evidence="1">
    <location>
        <begin position="103"/>
        <end position="115"/>
    </location>
</feature>
<protein>
    <recommendedName>
        <fullName evidence="4">Basic proline-rich protein</fullName>
    </recommendedName>
</protein>
<feature type="compositionally biased region" description="Basic residues" evidence="1">
    <location>
        <begin position="62"/>
        <end position="87"/>
    </location>
</feature>
<keyword evidence="3" id="KW-1185">Reference proteome</keyword>
<dbReference type="EMBL" id="JAUSYA010000001">
    <property type="protein sequence ID" value="MDQ0687028.1"/>
    <property type="molecule type" value="Genomic_DNA"/>
</dbReference>
<organism evidence="2 3">
    <name type="scientific">Streptomyces achromogenes</name>
    <dbReference type="NCBI Taxonomy" id="67255"/>
    <lineage>
        <taxon>Bacteria</taxon>
        <taxon>Bacillati</taxon>
        <taxon>Actinomycetota</taxon>
        <taxon>Actinomycetes</taxon>
        <taxon>Kitasatosporales</taxon>
        <taxon>Streptomycetaceae</taxon>
        <taxon>Streptomyces</taxon>
    </lineage>
</organism>
<feature type="region of interest" description="Disordered" evidence="1">
    <location>
        <begin position="1"/>
        <end position="222"/>
    </location>
</feature>
<proteinExistence type="predicted"/>
<sequence>MVPRRRTLSPSTWGRRPGTARGRWTAARRTPAAVGRTESRRASAGCRTAAPRGRGADPAQRLRGRRRLFPRRGPHLRRQPFPHRARYAGRQGQKTVSPRVGRRVALAAAAPGNRLPTVFPPTRRPPATSTSRRPHQGSHPRRAEPAGGLHGGSRRRIHPRARTHPRPPCRTHPWTRTRTRTRQPRPRPPRHRRFGRCRPPGSPRPCLPHGPHREQRPHRLGDPRRLCRHPPCPIPWPCPRSAPLPRPRRSGRPGSRRRARVPCPRWHRRTTAPTSRPHDRWAFPPADSCPRLSTARAVGKRGIRKMRSG</sequence>
<feature type="compositionally biased region" description="Basic residues" evidence="1">
    <location>
        <begin position="246"/>
        <end position="270"/>
    </location>
</feature>
<feature type="region of interest" description="Disordered" evidence="1">
    <location>
        <begin position="238"/>
        <end position="309"/>
    </location>
</feature>
<feature type="compositionally biased region" description="Basic residues" evidence="1">
    <location>
        <begin position="152"/>
        <end position="196"/>
    </location>
</feature>
<name>A0ABU0QB60_STRAH</name>
<feature type="compositionally biased region" description="Basic residues" evidence="1">
    <location>
        <begin position="298"/>
        <end position="309"/>
    </location>
</feature>
<dbReference type="Proteomes" id="UP001243364">
    <property type="component" value="Unassembled WGS sequence"/>
</dbReference>